<reference evidence="3" key="1">
    <citation type="submission" date="2021-01" db="EMBL/GenBank/DDBJ databases">
        <authorList>
            <person name="Corre E."/>
            <person name="Pelletier E."/>
            <person name="Niang G."/>
            <person name="Scheremetjew M."/>
            <person name="Finn R."/>
            <person name="Kale V."/>
            <person name="Holt S."/>
            <person name="Cochrane G."/>
            <person name="Meng A."/>
            <person name="Brown T."/>
            <person name="Cohen L."/>
        </authorList>
    </citation>
    <scope>NUCLEOTIDE SEQUENCE</scope>
    <source>
        <strain evidence="3">GSO104</strain>
    </source>
</reference>
<accession>A0A7S4V0M9</accession>
<dbReference type="SUPFAM" id="SSF81383">
    <property type="entry name" value="F-box domain"/>
    <property type="match status" value="1"/>
</dbReference>
<protein>
    <recommendedName>
        <fullName evidence="2">Protein SirB1 N-terminal domain-containing protein</fullName>
    </recommendedName>
</protein>
<feature type="compositionally biased region" description="Low complexity" evidence="1">
    <location>
        <begin position="460"/>
        <end position="472"/>
    </location>
</feature>
<dbReference type="InterPro" id="IPR032698">
    <property type="entry name" value="SirB1_N"/>
</dbReference>
<dbReference type="AlphaFoldDB" id="A0A7S4V0M9"/>
<dbReference type="PANTHER" id="PTHR31350:SF21">
    <property type="entry name" value="F-BOX ONLY PROTEIN 21"/>
    <property type="match status" value="1"/>
</dbReference>
<evidence type="ECO:0000256" key="1">
    <source>
        <dbReference type="SAM" id="MobiDB-lite"/>
    </source>
</evidence>
<evidence type="ECO:0000259" key="2">
    <source>
        <dbReference type="Pfam" id="PF13369"/>
    </source>
</evidence>
<sequence length="709" mass="80442">MVPPSSSSYISPAADAKEAAVSSTNNQCNKSFTTTISTMTNTIPADLMKYSILPYLNASSLSSLRQVSKQYCTLVSNHCNHVWKEVHDTRWVLSSHQTLTSITQIMKLDEAMKDFRKKHKTPPSTTTVAPSFFDYRMEYARRSTLDQSILVRLTELIQHFQSHNNYVVLDNSNSVPWCDLLTNGLDIVDQLCHLFVLLSTNKNNSMDGIDATKMEAINTIMRSKKISRKKMLIWIQRVIVGIHRCMYFMEWKKLILNDQYYRKETLVNSALFHYLDDESKKNEKEEKQLNISNCKKPRIEDGAIVLSQFYMTCHELVRARQDIQLRRGSPSPLPKSKVTTLTSTLQQDIEDELDSLANILLERLQERRRLFTTTFCCRLSTTESCNGSSTQSNGATATSSGDEYPIKWILEEMKFFFTSAVNEDGEDDNNDREERNVQTNENDPFADIGDIIRGNHGRGTTSTQSASSSTVTRPTLSSSTSFRPFKGNVAEYYEYSNSLLHHILFKSRKGIPISLCIIYASIVRRAVNITLDPVGLPGHFMLSTPICSLSSSAGERIFIDPFRGGNLLTTQDCQRLLHDSGRMIVWSDDFVSPVPYEEVWQRMVRNLLHCHSISSWEGGGTLGVGNSSDDDDDYDVADVNDDGQEKFFRRIALPIRFLLTDVLFRITMSPSSSFSNYDVVDDAIHVVDDDDDECLDVLIRSPPLNPRFC</sequence>
<evidence type="ECO:0000313" key="3">
    <source>
        <dbReference type="EMBL" id="CAE4583078.1"/>
    </source>
</evidence>
<organism evidence="3">
    <name type="scientific">Ditylum brightwellii</name>
    <dbReference type="NCBI Taxonomy" id="49249"/>
    <lineage>
        <taxon>Eukaryota</taxon>
        <taxon>Sar</taxon>
        <taxon>Stramenopiles</taxon>
        <taxon>Ochrophyta</taxon>
        <taxon>Bacillariophyta</taxon>
        <taxon>Mediophyceae</taxon>
        <taxon>Lithodesmiophycidae</taxon>
        <taxon>Lithodesmiales</taxon>
        <taxon>Lithodesmiaceae</taxon>
        <taxon>Ditylum</taxon>
    </lineage>
</organism>
<feature type="domain" description="Protein SirB1 N-terminal" evidence="2">
    <location>
        <begin position="485"/>
        <end position="605"/>
    </location>
</feature>
<dbReference type="InterPro" id="IPR036047">
    <property type="entry name" value="F-box-like_dom_sf"/>
</dbReference>
<gene>
    <name evidence="3" type="ORF">DBRI00130_LOCUS2551</name>
</gene>
<dbReference type="Pfam" id="PF13369">
    <property type="entry name" value="Transglut_core2"/>
    <property type="match status" value="1"/>
</dbReference>
<feature type="region of interest" description="Disordered" evidence="1">
    <location>
        <begin position="422"/>
        <end position="479"/>
    </location>
</feature>
<proteinExistence type="predicted"/>
<name>A0A7S4V0M9_9STRA</name>
<dbReference type="PANTHER" id="PTHR31350">
    <property type="entry name" value="SI:DKEY-261L7.2"/>
    <property type="match status" value="1"/>
</dbReference>
<dbReference type="EMBL" id="HBNS01003149">
    <property type="protein sequence ID" value="CAE4583078.1"/>
    <property type="molecule type" value="Transcribed_RNA"/>
</dbReference>